<dbReference type="EMBL" id="JABEZU010000002">
    <property type="protein sequence ID" value="NOV97354.1"/>
    <property type="molecule type" value="Genomic_DNA"/>
</dbReference>
<gene>
    <name evidence="4" type="ORF">HDG69_001929</name>
</gene>
<keyword evidence="2" id="KW-0812">Transmembrane</keyword>
<feature type="region of interest" description="Disordered" evidence="1">
    <location>
        <begin position="1"/>
        <end position="29"/>
    </location>
</feature>
<sequence length="226" mass="22792">MTTTVPADATRSARRGVEPAAPAPAASVAPPPKLRRRPVLVVAGVAAICLGALLSLWAYSSTSEAQSVLAVRQTVERGQVISADDLMTVQVGVDPALQVLPSGDLDTVVGMRAALDLSAGNLVTAEQVTDTPIPADGTSVVGVSLSAGTLPVGQVRVGDPVRIVTTAGGADEDPQVVEAEVVDITGDELSGTTILNLQVDFDDAPVVASRAASGDVAVVLDPSQEG</sequence>
<comment type="caution">
    <text evidence="4">The sequence shown here is derived from an EMBL/GenBank/DDBJ whole genome shotgun (WGS) entry which is preliminary data.</text>
</comment>
<dbReference type="InterPro" id="IPR013974">
    <property type="entry name" value="SAF"/>
</dbReference>
<keyword evidence="5" id="KW-1185">Reference proteome</keyword>
<evidence type="ECO:0000256" key="1">
    <source>
        <dbReference type="SAM" id="MobiDB-lite"/>
    </source>
</evidence>
<evidence type="ECO:0000313" key="5">
    <source>
        <dbReference type="Proteomes" id="UP000757540"/>
    </source>
</evidence>
<keyword evidence="2" id="KW-1133">Transmembrane helix</keyword>
<feature type="transmembrane region" description="Helical" evidence="2">
    <location>
        <begin position="39"/>
        <end position="59"/>
    </location>
</feature>
<dbReference type="Proteomes" id="UP000757540">
    <property type="component" value="Unassembled WGS sequence"/>
</dbReference>
<dbReference type="RefSeq" id="WP_171783573.1">
    <property type="nucleotide sequence ID" value="NZ_BAAAML010000006.1"/>
</dbReference>
<feature type="compositionally biased region" description="Low complexity" evidence="1">
    <location>
        <begin position="19"/>
        <end position="28"/>
    </location>
</feature>
<evidence type="ECO:0000313" key="4">
    <source>
        <dbReference type="EMBL" id="NOV97354.1"/>
    </source>
</evidence>
<feature type="domain" description="AFP-like" evidence="3">
    <location>
        <begin position="68"/>
        <end position="131"/>
    </location>
</feature>
<dbReference type="InterPro" id="IPR006190">
    <property type="entry name" value="SAF_AFP_Neu5Ac"/>
</dbReference>
<dbReference type="SMART" id="SM00858">
    <property type="entry name" value="SAF"/>
    <property type="match status" value="1"/>
</dbReference>
<evidence type="ECO:0000256" key="2">
    <source>
        <dbReference type="SAM" id="Phobius"/>
    </source>
</evidence>
<reference evidence="4 5" key="1">
    <citation type="submission" date="2020-05" db="EMBL/GenBank/DDBJ databases">
        <title>Genomic Encyclopedia of Type Strains, Phase III (KMG-III): the genomes of soil and plant-associated and newly described type strains.</title>
        <authorList>
            <person name="Whitman W."/>
        </authorList>
    </citation>
    <scope>NUCLEOTIDE SEQUENCE [LARGE SCALE GENOMIC DNA]</scope>
    <source>
        <strain evidence="4 5">KCTC 19046</strain>
    </source>
</reference>
<evidence type="ECO:0000259" key="3">
    <source>
        <dbReference type="PROSITE" id="PS50844"/>
    </source>
</evidence>
<proteinExistence type="predicted"/>
<accession>A0ABX2A3H2</accession>
<dbReference type="Pfam" id="PF08666">
    <property type="entry name" value="SAF"/>
    <property type="match status" value="1"/>
</dbReference>
<dbReference type="PROSITE" id="PS50844">
    <property type="entry name" value="AFP_LIKE"/>
    <property type="match status" value="1"/>
</dbReference>
<protein>
    <recommendedName>
        <fullName evidence="3">AFP-like domain-containing protein</fullName>
    </recommendedName>
</protein>
<dbReference type="CDD" id="cd11614">
    <property type="entry name" value="SAF_CpaB_FlgA_like"/>
    <property type="match status" value="1"/>
</dbReference>
<organism evidence="4 5">
    <name type="scientific">Isoptericola halotolerans</name>
    <dbReference type="NCBI Taxonomy" id="300560"/>
    <lineage>
        <taxon>Bacteria</taxon>
        <taxon>Bacillati</taxon>
        <taxon>Actinomycetota</taxon>
        <taxon>Actinomycetes</taxon>
        <taxon>Micrococcales</taxon>
        <taxon>Promicromonosporaceae</taxon>
        <taxon>Isoptericola</taxon>
    </lineage>
</organism>
<dbReference type="Gene3D" id="3.90.1210.10">
    <property type="entry name" value="Antifreeze-like/N-acetylneuraminic acid synthase C-terminal domain"/>
    <property type="match status" value="1"/>
</dbReference>
<keyword evidence="2" id="KW-0472">Membrane</keyword>
<name>A0ABX2A3H2_9MICO</name>